<dbReference type="OrthoDB" id="164800at2"/>
<feature type="domain" description="N-acetyltransferase" evidence="1">
    <location>
        <begin position="128"/>
        <end position="270"/>
    </location>
</feature>
<dbReference type="Proteomes" id="UP000226079">
    <property type="component" value="Unassembled WGS sequence"/>
</dbReference>
<keyword evidence="3" id="KW-1185">Reference proteome</keyword>
<dbReference type="EMBL" id="PDJC01000001">
    <property type="protein sequence ID" value="PFG16748.1"/>
    <property type="molecule type" value="Genomic_DNA"/>
</dbReference>
<dbReference type="AlphaFoldDB" id="A0A2A9CQX9"/>
<dbReference type="Pfam" id="PF00583">
    <property type="entry name" value="Acetyltransf_1"/>
    <property type="match status" value="1"/>
</dbReference>
<dbReference type="Gene3D" id="3.40.630.30">
    <property type="match status" value="1"/>
</dbReference>
<dbReference type="InterPro" id="IPR016181">
    <property type="entry name" value="Acyl_CoA_acyltransferase"/>
</dbReference>
<evidence type="ECO:0000313" key="2">
    <source>
        <dbReference type="EMBL" id="PFG16748.1"/>
    </source>
</evidence>
<name>A0A2A9CQX9_9ACTN</name>
<proteinExistence type="predicted"/>
<evidence type="ECO:0000313" key="3">
    <source>
        <dbReference type="Proteomes" id="UP000226079"/>
    </source>
</evidence>
<evidence type="ECO:0000259" key="1">
    <source>
        <dbReference type="PROSITE" id="PS51186"/>
    </source>
</evidence>
<dbReference type="InterPro" id="IPR000182">
    <property type="entry name" value="GNAT_dom"/>
</dbReference>
<gene>
    <name evidence="2" type="ORF">ATK74_1301</name>
</gene>
<dbReference type="SUPFAM" id="SSF55729">
    <property type="entry name" value="Acyl-CoA N-acyltransferases (Nat)"/>
    <property type="match status" value="1"/>
</dbReference>
<sequence>MSLVSDPDGLRLLAAHDRLLRGQREVAGAAGHAQVGPLWLADFGGYGMVSYQGHELAGVNLAELIAASTGWFTERGITEFEWKTRGHDDLPELDPALRAAGFAPDPVEVVMIGEPAMLAAPGELPAPLQLRQAGAGPVSLAEDVAAVARLHDAVFERSGPDRQERTIAILTERPETMQLWLVADGDRAICAGRVDLEPPVAGLFGGATAPGWRGRGIYRTLTAARAQSAAAAGCELIYAECTPYSRPIMERAGLRAITTTTPYLWQGAAG</sequence>
<protein>
    <recommendedName>
        <fullName evidence="1">N-acetyltransferase domain-containing protein</fullName>
    </recommendedName>
</protein>
<comment type="caution">
    <text evidence="2">The sequence shown here is derived from an EMBL/GenBank/DDBJ whole genome shotgun (WGS) entry which is preliminary data.</text>
</comment>
<accession>A0A2A9CQX9</accession>
<reference evidence="2 3" key="1">
    <citation type="submission" date="2017-10" db="EMBL/GenBank/DDBJ databases">
        <title>Sequencing the genomes of 1000 actinobacteria strains.</title>
        <authorList>
            <person name="Klenk H.-P."/>
        </authorList>
    </citation>
    <scope>NUCLEOTIDE SEQUENCE [LARGE SCALE GENOMIC DNA]</scope>
    <source>
        <strain evidence="2 3">DSM 15597</strain>
    </source>
</reference>
<dbReference type="GO" id="GO:0016747">
    <property type="term" value="F:acyltransferase activity, transferring groups other than amino-acyl groups"/>
    <property type="evidence" value="ECO:0007669"/>
    <property type="project" value="InterPro"/>
</dbReference>
<dbReference type="RefSeq" id="WP_098460258.1">
    <property type="nucleotide sequence ID" value="NZ_PDJC01000001.1"/>
</dbReference>
<dbReference type="PROSITE" id="PS51186">
    <property type="entry name" value="GNAT"/>
    <property type="match status" value="1"/>
</dbReference>
<organism evidence="2 3">
    <name type="scientific">Propionicimonas paludicola</name>
    <dbReference type="NCBI Taxonomy" id="185243"/>
    <lineage>
        <taxon>Bacteria</taxon>
        <taxon>Bacillati</taxon>
        <taxon>Actinomycetota</taxon>
        <taxon>Actinomycetes</taxon>
        <taxon>Propionibacteriales</taxon>
        <taxon>Nocardioidaceae</taxon>
        <taxon>Propionicimonas</taxon>
    </lineage>
</organism>